<protein>
    <submittedName>
        <fullName evidence="1">Uncharacterized protein</fullName>
    </submittedName>
</protein>
<sequence>MQPRVTLVTCSRRYRSWDCAATCDPGNMQPRVTLATCSHRYRSRYIAATYDPGNMQPPLPELGLCSHV</sequence>
<dbReference type="Proteomes" id="UP001066276">
    <property type="component" value="Chromosome 12"/>
</dbReference>
<reference evidence="1" key="1">
    <citation type="journal article" date="2022" name="bioRxiv">
        <title>Sequencing and chromosome-scale assembly of the giantPleurodeles waltlgenome.</title>
        <authorList>
            <person name="Brown T."/>
            <person name="Elewa A."/>
            <person name="Iarovenko S."/>
            <person name="Subramanian E."/>
            <person name="Araus A.J."/>
            <person name="Petzold A."/>
            <person name="Susuki M."/>
            <person name="Suzuki K.-i.T."/>
            <person name="Hayashi T."/>
            <person name="Toyoda A."/>
            <person name="Oliveira C."/>
            <person name="Osipova E."/>
            <person name="Leigh N.D."/>
            <person name="Simon A."/>
            <person name="Yun M.H."/>
        </authorList>
    </citation>
    <scope>NUCLEOTIDE SEQUENCE</scope>
    <source>
        <strain evidence="1">20211129_DDA</strain>
        <tissue evidence="1">Liver</tissue>
    </source>
</reference>
<organism evidence="1 2">
    <name type="scientific">Pleurodeles waltl</name>
    <name type="common">Iberian ribbed newt</name>
    <dbReference type="NCBI Taxonomy" id="8319"/>
    <lineage>
        <taxon>Eukaryota</taxon>
        <taxon>Metazoa</taxon>
        <taxon>Chordata</taxon>
        <taxon>Craniata</taxon>
        <taxon>Vertebrata</taxon>
        <taxon>Euteleostomi</taxon>
        <taxon>Amphibia</taxon>
        <taxon>Batrachia</taxon>
        <taxon>Caudata</taxon>
        <taxon>Salamandroidea</taxon>
        <taxon>Salamandridae</taxon>
        <taxon>Pleurodelinae</taxon>
        <taxon>Pleurodeles</taxon>
    </lineage>
</organism>
<comment type="caution">
    <text evidence="1">The sequence shown here is derived from an EMBL/GenBank/DDBJ whole genome shotgun (WGS) entry which is preliminary data.</text>
</comment>
<keyword evidence="2" id="KW-1185">Reference proteome</keyword>
<accession>A0AAV7L223</accession>
<dbReference type="EMBL" id="JANPWB010000016">
    <property type="protein sequence ID" value="KAJ1085716.1"/>
    <property type="molecule type" value="Genomic_DNA"/>
</dbReference>
<evidence type="ECO:0000313" key="1">
    <source>
        <dbReference type="EMBL" id="KAJ1085716.1"/>
    </source>
</evidence>
<proteinExistence type="predicted"/>
<evidence type="ECO:0000313" key="2">
    <source>
        <dbReference type="Proteomes" id="UP001066276"/>
    </source>
</evidence>
<name>A0AAV7L223_PLEWA</name>
<dbReference type="AlphaFoldDB" id="A0AAV7L223"/>
<gene>
    <name evidence="1" type="ORF">NDU88_005841</name>
</gene>